<dbReference type="PANTHER" id="PTHR34547:SF1">
    <property type="entry name" value="YACP-LIKE NYN DOMAIN PROTEIN"/>
    <property type="match status" value="1"/>
</dbReference>
<dbReference type="PANTHER" id="PTHR34547">
    <property type="entry name" value="YACP-LIKE NYN DOMAIN PROTEIN"/>
    <property type="match status" value="1"/>
</dbReference>
<dbReference type="Proteomes" id="UP000501451">
    <property type="component" value="Chromosome"/>
</dbReference>
<dbReference type="EMBL" id="CP049740">
    <property type="protein sequence ID" value="QII81888.1"/>
    <property type="molecule type" value="Genomic_DNA"/>
</dbReference>
<gene>
    <name evidence="1" type="ORF">G7057_04980</name>
</gene>
<name>A0A6G7K9F5_9LACT</name>
<evidence type="ECO:0000313" key="2">
    <source>
        <dbReference type="Proteomes" id="UP000501451"/>
    </source>
</evidence>
<proteinExistence type="predicted"/>
<sequence length="175" mass="20159">MKKKDILVVDGYNMIGAWPELVNLKNRDLIEEARDRLLQILSNYQEFEGREVWVVFDAQFVPGITKEYTKYRVKVVFTAQGETADTYIEGMVDKLKTVLSEVTVATSDLAEQQLVFARGANRMSANDLAKEIKRSKQAIQQESRHFKTTSQRKRGSLSEDQLDLLKDLREQLTNK</sequence>
<organism evidence="1 2">
    <name type="scientific">Jeotgalibaca arthritidis</name>
    <dbReference type="NCBI Taxonomy" id="1868794"/>
    <lineage>
        <taxon>Bacteria</taxon>
        <taxon>Bacillati</taxon>
        <taxon>Bacillota</taxon>
        <taxon>Bacilli</taxon>
        <taxon>Lactobacillales</taxon>
        <taxon>Carnobacteriaceae</taxon>
        <taxon>Jeotgalibaca</taxon>
    </lineage>
</organism>
<evidence type="ECO:0000313" key="1">
    <source>
        <dbReference type="EMBL" id="QII81888.1"/>
    </source>
</evidence>
<dbReference type="RefSeq" id="WP_166161787.1">
    <property type="nucleotide sequence ID" value="NZ_CP049740.1"/>
</dbReference>
<dbReference type="AlphaFoldDB" id="A0A6G7K9F5"/>
<reference evidence="1 2" key="1">
    <citation type="journal article" date="2017" name="Int. J. Syst. Evol. Microbiol.">
        <title>Jeotgalibaca porci sp. nov. and Jeotgalibaca arthritidis sp. nov., isolated from pigs, and emended description of the genus Jeotgalibaca.</title>
        <authorList>
            <person name="Zamora L."/>
            <person name="Perez-Sancho M."/>
            <person name="Dominguez L."/>
            <person name="Fernandez-Garayzabal J.F."/>
            <person name="Vela A.I."/>
        </authorList>
    </citation>
    <scope>NUCLEOTIDE SEQUENCE [LARGE SCALE GENOMIC DNA]</scope>
    <source>
        <strain evidence="1 2">CECT 9157</strain>
    </source>
</reference>
<dbReference type="Pfam" id="PF05991">
    <property type="entry name" value="NYN_YacP"/>
    <property type="match status" value="1"/>
</dbReference>
<keyword evidence="2" id="KW-1185">Reference proteome</keyword>
<accession>A0A6G7K9F5</accession>
<dbReference type="KEGG" id="jar:G7057_04980"/>
<dbReference type="InterPro" id="IPR010298">
    <property type="entry name" value="YacP-like"/>
</dbReference>
<dbReference type="CDD" id="cd10912">
    <property type="entry name" value="PIN_YacP-like"/>
    <property type="match status" value="1"/>
</dbReference>
<protein>
    <submittedName>
        <fullName evidence="1">NYN domain-containing protein</fullName>
    </submittedName>
</protein>